<organism evidence="2 3">
    <name type="scientific">Didymodactylos carnosus</name>
    <dbReference type="NCBI Taxonomy" id="1234261"/>
    <lineage>
        <taxon>Eukaryota</taxon>
        <taxon>Metazoa</taxon>
        <taxon>Spiralia</taxon>
        <taxon>Gnathifera</taxon>
        <taxon>Rotifera</taxon>
        <taxon>Eurotatoria</taxon>
        <taxon>Bdelloidea</taxon>
        <taxon>Philodinida</taxon>
        <taxon>Philodinidae</taxon>
        <taxon>Didymodactylos</taxon>
    </lineage>
</organism>
<evidence type="ECO:0000313" key="2">
    <source>
        <dbReference type="EMBL" id="CAF3646669.1"/>
    </source>
</evidence>
<dbReference type="AlphaFoldDB" id="A0A8S2HI08"/>
<accession>A0A8S2HI08</accession>
<name>A0A8S2HI08_9BILA</name>
<dbReference type="EMBL" id="CAJOBA010002478">
    <property type="protein sequence ID" value="CAF3646669.1"/>
    <property type="molecule type" value="Genomic_DNA"/>
</dbReference>
<gene>
    <name evidence="1" type="ORF">OVA965_LOCUS7673</name>
    <name evidence="2" type="ORF">TMI583_LOCUS7672</name>
</gene>
<dbReference type="EMBL" id="CAJNOK010002477">
    <property type="protein sequence ID" value="CAF0861790.1"/>
    <property type="molecule type" value="Genomic_DNA"/>
</dbReference>
<protein>
    <submittedName>
        <fullName evidence="2">Uncharacterized protein</fullName>
    </submittedName>
</protein>
<evidence type="ECO:0000313" key="3">
    <source>
        <dbReference type="Proteomes" id="UP000682733"/>
    </source>
</evidence>
<dbReference type="Proteomes" id="UP000682733">
    <property type="component" value="Unassembled WGS sequence"/>
</dbReference>
<reference evidence="2" key="1">
    <citation type="submission" date="2021-02" db="EMBL/GenBank/DDBJ databases">
        <authorList>
            <person name="Nowell W R."/>
        </authorList>
    </citation>
    <scope>NUCLEOTIDE SEQUENCE</scope>
</reference>
<proteinExistence type="predicted"/>
<sequence length="386" mass="44860">MKKLEYNGKDYFIPQLTANGGIILKPNQTTAKSHQEILQHCQSKQHPILNDLNTIYDLKKFDTPRIPITTDILTVEERKLIGTISLPRVLDLPIKMVNNEEYRIPKELICLSGIIQKVIDFEYALNKDFANHYYCYLTVDRGLMRPGETLREAPCHVDGFQGSRWNPKCLLNHTYSMSDILPTKYYIQPFDFKQLDEAKHDFFWEMNRQVAIHNSLYCWQPVEGAITLMDAYTVHRGTESEIEQERTFIRLSYEERIFDRLGNAVNPMFQYDWKFQPRDIESLNLVAFDTECHPSLRVFPHQLLDNEAKNSSVEAATNNTSTSATDSAQQLANGAYKKSKTKPLLRIDPSQFNSDSVKSWYKPSEEMLSEPGWNYKSELIKVLEIR</sequence>
<evidence type="ECO:0000313" key="1">
    <source>
        <dbReference type="EMBL" id="CAF0861790.1"/>
    </source>
</evidence>
<comment type="caution">
    <text evidence="2">The sequence shown here is derived from an EMBL/GenBank/DDBJ whole genome shotgun (WGS) entry which is preliminary data.</text>
</comment>
<dbReference type="Proteomes" id="UP000677228">
    <property type="component" value="Unassembled WGS sequence"/>
</dbReference>